<keyword evidence="1" id="KW-0472">Membrane</keyword>
<feature type="transmembrane region" description="Helical" evidence="1">
    <location>
        <begin position="9"/>
        <end position="27"/>
    </location>
</feature>
<dbReference type="EMBL" id="JACOON010000004">
    <property type="protein sequence ID" value="MBC5648374.1"/>
    <property type="molecule type" value="Genomic_DNA"/>
</dbReference>
<protein>
    <recommendedName>
        <fullName evidence="4">DUF4760 domain-containing protein</fullName>
    </recommendedName>
</protein>
<evidence type="ECO:0008006" key="4">
    <source>
        <dbReference type="Google" id="ProtNLM"/>
    </source>
</evidence>
<evidence type="ECO:0000313" key="2">
    <source>
        <dbReference type="EMBL" id="MBC5648374.1"/>
    </source>
</evidence>
<sequence>MYKKIRKPLLIATICALVAFLILSIWAALSDQILLTTIASIIESITLFALILQVVLLAEQNRLALDSLLVDDSRKSKEKAIEMARFFEEEILYRSAFISLIYKESKIAEIIRKIYRTQMNDFDAEEMKSLFTHNDIITLQSNIYENLDKNVSSFLNDNHPLLSHSLASETLSKLQDDTLNKLESFCMYFKYGLADEEIVYQSLHQVFLDTISLLYFTISSKNTDPCEKYYTNIIDIFVNWRDRNEERKALLEKKRQEIKNDLPYRGKDHSVL</sequence>
<keyword evidence="1" id="KW-1133">Transmembrane helix</keyword>
<dbReference type="RefSeq" id="WP_186857881.1">
    <property type="nucleotide sequence ID" value="NZ_JACOON010000004.1"/>
</dbReference>
<evidence type="ECO:0000256" key="1">
    <source>
        <dbReference type="SAM" id="Phobius"/>
    </source>
</evidence>
<gene>
    <name evidence="2" type="ORF">H8S18_08495</name>
</gene>
<comment type="caution">
    <text evidence="2">The sequence shown here is derived from an EMBL/GenBank/DDBJ whole genome shotgun (WGS) entry which is preliminary data.</text>
</comment>
<evidence type="ECO:0000313" key="3">
    <source>
        <dbReference type="Proteomes" id="UP000606889"/>
    </source>
</evidence>
<proteinExistence type="predicted"/>
<keyword evidence="3" id="KW-1185">Reference proteome</keyword>
<reference evidence="2 3" key="1">
    <citation type="submission" date="2020-08" db="EMBL/GenBank/DDBJ databases">
        <title>Genome public.</title>
        <authorList>
            <person name="Liu C."/>
            <person name="Sun Q."/>
        </authorList>
    </citation>
    <scope>NUCLEOTIDE SEQUENCE [LARGE SCALE GENOMIC DNA]</scope>
    <source>
        <strain evidence="2 3">NSJ-35</strain>
    </source>
</reference>
<dbReference type="Proteomes" id="UP000606889">
    <property type="component" value="Unassembled WGS sequence"/>
</dbReference>
<organism evidence="2 3">
    <name type="scientific">Christensenella tenuis</name>
    <dbReference type="NCBI Taxonomy" id="2763033"/>
    <lineage>
        <taxon>Bacteria</taxon>
        <taxon>Bacillati</taxon>
        <taxon>Bacillota</taxon>
        <taxon>Clostridia</taxon>
        <taxon>Christensenellales</taxon>
        <taxon>Christensenellaceae</taxon>
        <taxon>Christensenella</taxon>
    </lineage>
</organism>
<name>A0ABR7EF11_9FIRM</name>
<accession>A0ABR7EF11</accession>
<keyword evidence="1" id="KW-0812">Transmembrane</keyword>
<feature type="transmembrane region" description="Helical" evidence="1">
    <location>
        <begin position="33"/>
        <end position="58"/>
    </location>
</feature>